<accession>A0A4Q7U466</accession>
<dbReference type="InterPro" id="IPR041033">
    <property type="entry name" value="SpaA_PFL_dom_1"/>
</dbReference>
<evidence type="ECO:0000256" key="4">
    <source>
        <dbReference type="ARBA" id="ARBA00023088"/>
    </source>
</evidence>
<dbReference type="NCBIfam" id="NF033902">
    <property type="entry name" value="iso_D2_wall_anc"/>
    <property type="match status" value="1"/>
</dbReference>
<evidence type="ECO:0000256" key="2">
    <source>
        <dbReference type="ARBA" id="ARBA00022525"/>
    </source>
</evidence>
<dbReference type="InterPro" id="IPR048052">
    <property type="entry name" value="FM1-like"/>
</dbReference>
<dbReference type="NCBIfam" id="TIGR01167">
    <property type="entry name" value="LPXTG_anchor"/>
    <property type="match status" value="1"/>
</dbReference>
<evidence type="ECO:0000256" key="3">
    <source>
        <dbReference type="ARBA" id="ARBA00022729"/>
    </source>
</evidence>
<dbReference type="InterPro" id="IPR019931">
    <property type="entry name" value="LPXTG_anchor"/>
</dbReference>
<dbReference type="Pfam" id="PF16555">
    <property type="entry name" value="GramPos_pilinD1"/>
    <property type="match status" value="1"/>
</dbReference>
<keyword evidence="3 6" id="KW-0732">Signal</keyword>
<protein>
    <submittedName>
        <fullName evidence="8">LPXTG-motif cell wall-anchored protein/fimbrial isopeptide formation D2 family protein</fullName>
    </submittedName>
</protein>
<keyword evidence="5" id="KW-0472">Membrane</keyword>
<dbReference type="Pfam" id="PF00746">
    <property type="entry name" value="Gram_pos_anchor"/>
    <property type="match status" value="1"/>
</dbReference>
<dbReference type="PROSITE" id="PS50847">
    <property type="entry name" value="GRAM_POS_ANCHORING"/>
    <property type="match status" value="1"/>
</dbReference>
<sequence>MNTSLSRRTSAISILGVAALALGSVLLLAGPAAAVPGDGGTGTLTVHKLEQPESGDLGPNDGSEIETTGATPLVAGFTACTIEEIDLTNPADWERLANITVTLDSGGDPVAEEGGTPLTLTCLPEQTTAAGDGATEFTLPADKAYVVYESTPAENAIPAATPTVITIPYPGTGAAGDPVWNYDPHIYPKNTLVGGGATKDGQVIGDQVKFDIAVPIPPLADEGTYDEVRINDQLAAFLTYTAGSVVLEDSDGADVPLVEGVDYTLTAPSGSGGDMVVLEMLPAGLAKLDANTGGKLILTIEATATGSGSTANEAQITINGTSTGPGTGPSVVDPEEFFGGAHILKEAQNKGAATNVPLAGAKFDVYTAAAGATSCPAEPDPDATKVVDGDVSAADGMTPNEVLAEGKYCVYEVEVPAGYKGLVGGQLFEVTGEDAELVVVNTQIGADPGDLPSLPITGAAGSVLLGIGGAALLAVAGVLLNARRKRNQLQD</sequence>
<dbReference type="RefSeq" id="WP_157992961.1">
    <property type="nucleotide sequence ID" value="NZ_QYAG01000004.1"/>
</dbReference>
<keyword evidence="2" id="KW-0964">Secreted</keyword>
<evidence type="ECO:0000313" key="9">
    <source>
        <dbReference type="Proteomes" id="UP000291832"/>
    </source>
</evidence>
<feature type="chain" id="PRO_5020666923" evidence="6">
    <location>
        <begin position="35"/>
        <end position="491"/>
    </location>
</feature>
<keyword evidence="1" id="KW-0134">Cell wall</keyword>
<dbReference type="OrthoDB" id="3199332at2"/>
<dbReference type="NCBIfam" id="TIGR04226">
    <property type="entry name" value="RrgB_K2N_iso_D2"/>
    <property type="match status" value="1"/>
</dbReference>
<dbReference type="AlphaFoldDB" id="A0A4Q7U466"/>
<evidence type="ECO:0000256" key="5">
    <source>
        <dbReference type="SAM" id="Phobius"/>
    </source>
</evidence>
<evidence type="ECO:0000259" key="7">
    <source>
        <dbReference type="PROSITE" id="PS50847"/>
    </source>
</evidence>
<feature type="signal peptide" evidence="6">
    <location>
        <begin position="1"/>
        <end position="34"/>
    </location>
</feature>
<gene>
    <name evidence="8" type="ORF">EV139_0236</name>
</gene>
<evidence type="ECO:0000256" key="1">
    <source>
        <dbReference type="ARBA" id="ARBA00022512"/>
    </source>
</evidence>
<keyword evidence="5" id="KW-0812">Transmembrane</keyword>
<feature type="transmembrane region" description="Helical" evidence="5">
    <location>
        <begin position="459"/>
        <end position="480"/>
    </location>
</feature>
<reference evidence="8 9" key="1">
    <citation type="journal article" date="2015" name="Stand. Genomic Sci.">
        <title>Genomic Encyclopedia of Bacterial and Archaeal Type Strains, Phase III: the genomes of soil and plant-associated and newly described type strains.</title>
        <authorList>
            <person name="Whitman W.B."/>
            <person name="Woyke T."/>
            <person name="Klenk H.P."/>
            <person name="Zhou Y."/>
            <person name="Lilburn T.G."/>
            <person name="Beck B.J."/>
            <person name="De Vos P."/>
            <person name="Vandamme P."/>
            <person name="Eisen J.A."/>
            <person name="Garrity G."/>
            <person name="Hugenholtz P."/>
            <person name="Kyrpides N.C."/>
        </authorList>
    </citation>
    <scope>NUCLEOTIDE SEQUENCE [LARGE SCALE GENOMIC DNA]</scope>
    <source>
        <strain evidence="8 9">RF6</strain>
    </source>
</reference>
<evidence type="ECO:0000313" key="8">
    <source>
        <dbReference type="EMBL" id="RZT68511.1"/>
    </source>
</evidence>
<proteinExistence type="predicted"/>
<organism evidence="8 9">
    <name type="scientific">Leucobacter luti</name>
    <dbReference type="NCBI Taxonomy" id="340320"/>
    <lineage>
        <taxon>Bacteria</taxon>
        <taxon>Bacillati</taxon>
        <taxon>Actinomycetota</taxon>
        <taxon>Actinomycetes</taxon>
        <taxon>Micrococcales</taxon>
        <taxon>Microbacteriaceae</taxon>
        <taxon>Leucobacter</taxon>
    </lineage>
</organism>
<feature type="domain" description="Gram-positive cocci surface proteins LPxTG" evidence="7">
    <location>
        <begin position="454"/>
        <end position="491"/>
    </location>
</feature>
<dbReference type="Gene3D" id="2.60.40.740">
    <property type="match status" value="1"/>
</dbReference>
<keyword evidence="5" id="KW-1133">Transmembrane helix</keyword>
<dbReference type="InterPro" id="IPR013783">
    <property type="entry name" value="Ig-like_fold"/>
</dbReference>
<comment type="caution">
    <text evidence="8">The sequence shown here is derived from an EMBL/GenBank/DDBJ whole genome shotgun (WGS) entry which is preliminary data.</text>
</comment>
<dbReference type="Gene3D" id="2.60.40.10">
    <property type="entry name" value="Immunoglobulins"/>
    <property type="match status" value="2"/>
</dbReference>
<dbReference type="InterPro" id="IPR026466">
    <property type="entry name" value="Fim_isopep_form_D2_dom"/>
</dbReference>
<dbReference type="Pfam" id="PF17802">
    <property type="entry name" value="SpaA"/>
    <property type="match status" value="1"/>
</dbReference>
<keyword evidence="9" id="KW-1185">Reference proteome</keyword>
<dbReference type="InterPro" id="IPR032364">
    <property type="entry name" value="GramPos_pilinD1_N"/>
</dbReference>
<dbReference type="GO" id="GO:0005975">
    <property type="term" value="P:carbohydrate metabolic process"/>
    <property type="evidence" value="ECO:0007669"/>
    <property type="project" value="UniProtKB-ARBA"/>
</dbReference>
<evidence type="ECO:0000256" key="6">
    <source>
        <dbReference type="SAM" id="SignalP"/>
    </source>
</evidence>
<keyword evidence="4" id="KW-0572">Peptidoglycan-anchor</keyword>
<dbReference type="Proteomes" id="UP000291832">
    <property type="component" value="Unassembled WGS sequence"/>
</dbReference>
<name>A0A4Q7U466_9MICO</name>
<dbReference type="EMBL" id="SHKI01000002">
    <property type="protein sequence ID" value="RZT68511.1"/>
    <property type="molecule type" value="Genomic_DNA"/>
</dbReference>